<dbReference type="Gene3D" id="1.20.1640.10">
    <property type="entry name" value="Multidrug efflux transporter AcrB transmembrane domain"/>
    <property type="match status" value="2"/>
</dbReference>
<dbReference type="Proteomes" id="UP000289260">
    <property type="component" value="Chromosome"/>
</dbReference>
<feature type="transmembrane region" description="Helical" evidence="7">
    <location>
        <begin position="642"/>
        <end position="661"/>
    </location>
</feature>
<protein>
    <submittedName>
        <fullName evidence="9">MMPL family transporter</fullName>
    </submittedName>
</protein>
<feature type="transmembrane region" description="Helical" evidence="7">
    <location>
        <begin position="286"/>
        <end position="304"/>
    </location>
</feature>
<evidence type="ECO:0000259" key="8">
    <source>
        <dbReference type="PROSITE" id="PS50156"/>
    </source>
</evidence>
<dbReference type="Pfam" id="PF03176">
    <property type="entry name" value="MMPL"/>
    <property type="match status" value="2"/>
</dbReference>
<feature type="transmembrane region" description="Helical" evidence="7">
    <location>
        <begin position="228"/>
        <end position="247"/>
    </location>
</feature>
<evidence type="ECO:0000256" key="2">
    <source>
        <dbReference type="ARBA" id="ARBA00022475"/>
    </source>
</evidence>
<evidence type="ECO:0000256" key="4">
    <source>
        <dbReference type="ARBA" id="ARBA00022989"/>
    </source>
</evidence>
<evidence type="ECO:0000256" key="5">
    <source>
        <dbReference type="ARBA" id="ARBA00023136"/>
    </source>
</evidence>
<keyword evidence="3 7" id="KW-0812">Transmembrane</keyword>
<organism evidence="9 10">
    <name type="scientific">Leucobacter triazinivorans</name>
    <dbReference type="NCBI Taxonomy" id="1784719"/>
    <lineage>
        <taxon>Bacteria</taxon>
        <taxon>Bacillati</taxon>
        <taxon>Actinomycetota</taxon>
        <taxon>Actinomycetes</taxon>
        <taxon>Micrococcales</taxon>
        <taxon>Microbacteriaceae</taxon>
        <taxon>Leucobacter</taxon>
    </lineage>
</organism>
<feature type="region of interest" description="Disordered" evidence="6">
    <location>
        <begin position="119"/>
        <end position="142"/>
    </location>
</feature>
<keyword evidence="10" id="KW-1185">Reference proteome</keyword>
<dbReference type="AlphaFoldDB" id="A0A4P6KCN4"/>
<gene>
    <name evidence="9" type="ORF">EVS81_01405</name>
</gene>
<feature type="transmembrane region" description="Helical" evidence="7">
    <location>
        <begin position="358"/>
        <end position="384"/>
    </location>
</feature>
<dbReference type="PANTHER" id="PTHR33406">
    <property type="entry name" value="MEMBRANE PROTEIN MJ1562-RELATED"/>
    <property type="match status" value="1"/>
</dbReference>
<evidence type="ECO:0000256" key="3">
    <source>
        <dbReference type="ARBA" id="ARBA00022692"/>
    </source>
</evidence>
<comment type="subcellular location">
    <subcellularLocation>
        <location evidence="1">Cell membrane</location>
        <topology evidence="1">Multi-pass membrane protein</topology>
    </subcellularLocation>
</comment>
<keyword evidence="2" id="KW-1003">Cell membrane</keyword>
<feature type="transmembrane region" description="Helical" evidence="7">
    <location>
        <begin position="578"/>
        <end position="597"/>
    </location>
</feature>
<evidence type="ECO:0000256" key="7">
    <source>
        <dbReference type="SAM" id="Phobius"/>
    </source>
</evidence>
<dbReference type="GO" id="GO:0005886">
    <property type="term" value="C:plasma membrane"/>
    <property type="evidence" value="ECO:0007669"/>
    <property type="project" value="UniProtKB-SubCell"/>
</dbReference>
<dbReference type="PROSITE" id="PS50156">
    <property type="entry name" value="SSD"/>
    <property type="match status" value="1"/>
</dbReference>
<evidence type="ECO:0000313" key="10">
    <source>
        <dbReference type="Proteomes" id="UP000289260"/>
    </source>
</evidence>
<evidence type="ECO:0000256" key="6">
    <source>
        <dbReference type="SAM" id="MobiDB-lite"/>
    </source>
</evidence>
<dbReference type="InterPro" id="IPR000731">
    <property type="entry name" value="SSD"/>
</dbReference>
<feature type="transmembrane region" description="Helical" evidence="7">
    <location>
        <begin position="421"/>
        <end position="439"/>
    </location>
</feature>
<name>A0A4P6KCN4_9MICO</name>
<accession>A0A4P6KCN4</accession>
<dbReference type="PANTHER" id="PTHR33406:SF13">
    <property type="entry name" value="MEMBRANE PROTEIN YDFJ"/>
    <property type="match status" value="1"/>
</dbReference>
<dbReference type="InterPro" id="IPR050545">
    <property type="entry name" value="Mycobact_MmpL"/>
</dbReference>
<feature type="transmembrane region" description="Helical" evidence="7">
    <location>
        <begin position="325"/>
        <end position="352"/>
    </location>
</feature>
<feature type="transmembrane region" description="Helical" evidence="7">
    <location>
        <begin position="693"/>
        <end position="710"/>
    </location>
</feature>
<sequence>MSIFLYRLGRFSYRRPWVFLITWFLILGSVITLAITGGVKISSAITIDGTESQAVIEELRSEFPDTAGGQGTIVFTSPSGERVDEGASAEAIRSSLTAISANEFVVERSTEDLAAVMPKPEDATGPIAPGDAPQPPEQMQGHAGQQVSPAEQEMMMQQALRQQGMLAPGVLISDDGTVALMQIQFSLQVEDLPAGVIDDVVTTATQHAEEVGIMALPTESLKPHEPPLGGHEALGLLVAGLVLFLTLGSLRAAGLPLVTGVLGVAVGLGGAFALSNTVELTSATPVLALMIGLAVGLDYALFIVNRQRHLILREGLSAAEAAGRALGTAGSAVAFAGLIVVIALGGLTLIGISFLTTMALVAAATVLLAVLIALTLLPSLLGIVGERILSPRARQRQQQRSYVQRHGFAHTFASGVVKGRWAVIIGVVALLGVAAIPMTQMSLGMPNGSTANLETTERLASDAVTRGFGEGYNAPLITVIHAPDGEHFDATELPAIAESLERGESVETVRPMGLSPDDTLALFTVIPTEGADAESTTTLVHTLRADSGDLTGIAGTTIGVTGLTAINLDISEKLASVLPLYITIIVILSLLVLLVVFRSILIPIKATVGFLLTIGATFGIMTAIFQWGWLKDLVGIDTAGPILSFLPIMVTGILYGLAMDYEMFLVSSMREAHVHGHQGAQAVIRGFEQSSRVVVAAAAIMVSVFAGFIFSEDSMVKQFGLALAVGILIDAFLIRMTLVPALMATLGRAAWWTPKWLDKILPNLDIEGDRLTDYLRTQRGLTRTHRAEQSNG</sequence>
<keyword evidence="5 7" id="KW-0472">Membrane</keyword>
<feature type="domain" description="SSD" evidence="8">
    <location>
        <begin position="250"/>
        <end position="383"/>
    </location>
</feature>
<dbReference type="OrthoDB" id="7051771at2"/>
<dbReference type="EMBL" id="CP035806">
    <property type="protein sequence ID" value="QBE47651.1"/>
    <property type="molecule type" value="Genomic_DNA"/>
</dbReference>
<evidence type="ECO:0000313" key="9">
    <source>
        <dbReference type="EMBL" id="QBE47651.1"/>
    </source>
</evidence>
<dbReference type="RefSeq" id="WP_130108806.1">
    <property type="nucleotide sequence ID" value="NZ_CP035806.1"/>
</dbReference>
<dbReference type="SUPFAM" id="SSF82866">
    <property type="entry name" value="Multidrug efflux transporter AcrB transmembrane domain"/>
    <property type="match status" value="2"/>
</dbReference>
<reference evidence="9 10" key="1">
    <citation type="submission" date="2019-02" db="EMBL/GenBank/DDBJ databases">
        <authorList>
            <person name="Sun L."/>
            <person name="Pan D."/>
            <person name="Wu X."/>
        </authorList>
    </citation>
    <scope>NUCLEOTIDE SEQUENCE [LARGE SCALE GENOMIC DNA]</scope>
    <source>
        <strain evidence="9 10">JW-1</strain>
    </source>
</reference>
<feature type="transmembrane region" description="Helical" evidence="7">
    <location>
        <begin position="609"/>
        <end position="630"/>
    </location>
</feature>
<proteinExistence type="predicted"/>
<evidence type="ECO:0000256" key="1">
    <source>
        <dbReference type="ARBA" id="ARBA00004651"/>
    </source>
</evidence>
<dbReference type="KEGG" id="ltr:EVS81_01405"/>
<feature type="transmembrane region" description="Helical" evidence="7">
    <location>
        <begin position="722"/>
        <end position="746"/>
    </location>
</feature>
<feature type="transmembrane region" description="Helical" evidence="7">
    <location>
        <begin position="254"/>
        <end position="274"/>
    </location>
</feature>
<keyword evidence="4 7" id="KW-1133">Transmembrane helix</keyword>
<dbReference type="InterPro" id="IPR004869">
    <property type="entry name" value="MMPL_dom"/>
</dbReference>